<gene>
    <name evidence="1" type="ORF">EYC82_11350</name>
</gene>
<proteinExistence type="predicted"/>
<evidence type="ECO:0000313" key="1">
    <source>
        <dbReference type="EMBL" id="MCX2977951.1"/>
    </source>
</evidence>
<protein>
    <submittedName>
        <fullName evidence="1">Nucleoside-diphosphate sugar epimerase</fullName>
    </submittedName>
</protein>
<dbReference type="PANTHER" id="PTHR33986">
    <property type="entry name" value="OS02G0535700 PROTEIN"/>
    <property type="match status" value="1"/>
</dbReference>
<reference evidence="1" key="1">
    <citation type="submission" date="2019-02" db="EMBL/GenBank/DDBJ databases">
        <authorList>
            <person name="Li S.-H."/>
        </authorList>
    </citation>
    <scope>NUCLEOTIDE SEQUENCE</scope>
    <source>
        <strain evidence="1">IMCC11814</strain>
    </source>
</reference>
<dbReference type="EMBL" id="SHNO01000001">
    <property type="protein sequence ID" value="MCX2977951.1"/>
    <property type="molecule type" value="Genomic_DNA"/>
</dbReference>
<organism evidence="1 2">
    <name type="scientific">Candidatus Marimicrobium litorale</name>
    <dbReference type="NCBI Taxonomy" id="2518991"/>
    <lineage>
        <taxon>Bacteria</taxon>
        <taxon>Pseudomonadati</taxon>
        <taxon>Pseudomonadota</taxon>
        <taxon>Gammaproteobacteria</taxon>
        <taxon>Cellvibrionales</taxon>
        <taxon>Halieaceae</taxon>
        <taxon>Marimicrobium</taxon>
    </lineage>
</organism>
<keyword evidence="2" id="KW-1185">Reference proteome</keyword>
<dbReference type="Pfam" id="PF06258">
    <property type="entry name" value="Mito_fiss_Elm1"/>
    <property type="match status" value="1"/>
</dbReference>
<comment type="caution">
    <text evidence="1">The sequence shown here is derived from an EMBL/GenBank/DDBJ whole genome shotgun (WGS) entry which is preliminary data.</text>
</comment>
<dbReference type="PANTHER" id="PTHR33986:SF15">
    <property type="entry name" value="MITOCHONDRIAL FISSION PROTEIN ELM1"/>
    <property type="match status" value="1"/>
</dbReference>
<dbReference type="Proteomes" id="UP001143304">
    <property type="component" value="Unassembled WGS sequence"/>
</dbReference>
<evidence type="ECO:0000313" key="2">
    <source>
        <dbReference type="Proteomes" id="UP001143304"/>
    </source>
</evidence>
<accession>A0ABT3T6P9</accession>
<dbReference type="InterPro" id="IPR009367">
    <property type="entry name" value="Elm1-like"/>
</dbReference>
<sequence length="418" mass="45822">MCLLLVCIKTVGFNGFFLRAFCGIVYRIHGRLALGIFEYTAAGEREKQGQGVAERQFTVWCLLGEKAGDNTQVRALADALSVGYAEKRIVAQPWELFCHLGRGVTLAGIDSSASSNLVAPWPDVVISAGRRNEPVARWIKQQSGGESRLVHMGRPWAPLECWDLLVTTPQYFLPRQENILHNSLPLYRVNRDEMRSAGERLQRSLEGLPRPWIAVLAGGDSGRFVMTDKKAARFGHLAQALATASGGSLLVTDSARTSAAAGDALCEQILSSNYCYRVKDGGENPYRGMLALADAFVVSGESMSMLGEAAATDNPLFIFDMDDTAPWWVLAHSYRYKPLSHRFAMRFGARRMRRDIGNIQHALVTTGRAQWLVEAGLEEAATALRASAGAAIPNRSASIAEEELQRTAEAVRQLVTAH</sequence>
<name>A0ABT3T6P9_9GAMM</name>